<dbReference type="AlphaFoldDB" id="A0A8J2XV12"/>
<name>A0A8J2XV12_9BURK</name>
<keyword evidence="3" id="KW-1185">Reference proteome</keyword>
<comment type="caution">
    <text evidence="2">The sequence shown here is derived from an EMBL/GenBank/DDBJ whole genome shotgun (WGS) entry which is preliminary data.</text>
</comment>
<organism evidence="2 3">
    <name type="scientific">Oxalicibacterium flavum</name>
    <dbReference type="NCBI Taxonomy" id="179467"/>
    <lineage>
        <taxon>Bacteria</taxon>
        <taxon>Pseudomonadati</taxon>
        <taxon>Pseudomonadota</taxon>
        <taxon>Betaproteobacteria</taxon>
        <taxon>Burkholderiales</taxon>
        <taxon>Oxalobacteraceae</taxon>
        <taxon>Oxalicibacterium</taxon>
    </lineage>
</organism>
<dbReference type="PANTHER" id="PTHR40590:SF1">
    <property type="entry name" value="CYTOPLASMIC PROTEIN"/>
    <property type="match status" value="1"/>
</dbReference>
<dbReference type="EMBL" id="BMCG01000003">
    <property type="protein sequence ID" value="GGC06408.1"/>
    <property type="molecule type" value="Genomic_DNA"/>
</dbReference>
<dbReference type="CDD" id="cd14789">
    <property type="entry name" value="Tiki"/>
    <property type="match status" value="1"/>
</dbReference>
<dbReference type="Proteomes" id="UP000620266">
    <property type="component" value="Unassembled WGS sequence"/>
</dbReference>
<gene>
    <name evidence="2" type="ORF">GCM10007205_14490</name>
</gene>
<evidence type="ECO:0000256" key="1">
    <source>
        <dbReference type="SAM" id="SignalP"/>
    </source>
</evidence>
<proteinExistence type="predicted"/>
<dbReference type="RefSeq" id="WP_188395564.1">
    <property type="nucleotide sequence ID" value="NZ_BMCG01000003.1"/>
</dbReference>
<dbReference type="Pfam" id="PF01963">
    <property type="entry name" value="TraB_PrgY_gumN"/>
    <property type="match status" value="1"/>
</dbReference>
<feature type="signal peptide" evidence="1">
    <location>
        <begin position="1"/>
        <end position="22"/>
    </location>
</feature>
<reference evidence="2" key="1">
    <citation type="journal article" date="2014" name="Int. J. Syst. Evol. Microbiol.">
        <title>Complete genome sequence of Corynebacterium casei LMG S-19264T (=DSM 44701T), isolated from a smear-ripened cheese.</title>
        <authorList>
            <consortium name="US DOE Joint Genome Institute (JGI-PGF)"/>
            <person name="Walter F."/>
            <person name="Albersmeier A."/>
            <person name="Kalinowski J."/>
            <person name="Ruckert C."/>
        </authorList>
    </citation>
    <scope>NUCLEOTIDE SEQUENCE</scope>
    <source>
        <strain evidence="2">CCM 7086</strain>
    </source>
</reference>
<dbReference type="InterPro" id="IPR047111">
    <property type="entry name" value="YbaP-like"/>
</dbReference>
<protein>
    <submittedName>
        <fullName evidence="2">TraB/GumN family protein</fullName>
    </submittedName>
</protein>
<keyword evidence="1" id="KW-0732">Signal</keyword>
<feature type="chain" id="PRO_5035298513" evidence="1">
    <location>
        <begin position="23"/>
        <end position="308"/>
    </location>
</feature>
<accession>A0A8J2XV12</accession>
<evidence type="ECO:0000313" key="3">
    <source>
        <dbReference type="Proteomes" id="UP000620266"/>
    </source>
</evidence>
<evidence type="ECO:0000313" key="2">
    <source>
        <dbReference type="EMBL" id="GGC06408.1"/>
    </source>
</evidence>
<dbReference type="PANTHER" id="PTHR40590">
    <property type="entry name" value="CYTOPLASMIC PROTEIN-RELATED"/>
    <property type="match status" value="1"/>
</dbReference>
<sequence length="308" mass="33743">MLRLLVVLFSILFGLAAMPAQADASKETAAAAAIPLRGTLYRVDHENRTAWLFGTVHVGQPAFYPLEPQVMQALHQADALVVETDIRDLAALQQAIAQHALYPGGDGNIARHLPSADLAQLKQALAQAGIPFANVQRMKPWMVANLLIVHAMARAGFPPEQGLEQHFLQIAASERKAVHELEDAAYALSLFDGMPPAQQQAYLRETLRELQDGSGVAKGIAMIQAWRHADGAQLDQLYRAMLTDDSVGARFTQEALLERRNPQMTDGIVKLLQDEHRLFVAVGALHLIGEGSIPALLAQRGYRVTRLY</sequence>
<dbReference type="InterPro" id="IPR002816">
    <property type="entry name" value="TraB/PrgY/GumN_fam"/>
</dbReference>
<reference evidence="2" key="2">
    <citation type="submission" date="2020-09" db="EMBL/GenBank/DDBJ databases">
        <authorList>
            <person name="Sun Q."/>
            <person name="Sedlacek I."/>
        </authorList>
    </citation>
    <scope>NUCLEOTIDE SEQUENCE</scope>
    <source>
        <strain evidence="2">CCM 7086</strain>
    </source>
</reference>